<evidence type="ECO:0000256" key="9">
    <source>
        <dbReference type="PROSITE-ProRule" id="PRU00176"/>
    </source>
</evidence>
<dbReference type="Proteomes" id="UP000192220">
    <property type="component" value="Unplaced"/>
</dbReference>
<dbReference type="InParanoid" id="A0A2I4BE10"/>
<evidence type="ECO:0000313" key="12">
    <source>
        <dbReference type="RefSeq" id="XP_013865977.1"/>
    </source>
</evidence>
<dbReference type="GO" id="GO:0008380">
    <property type="term" value="P:RNA splicing"/>
    <property type="evidence" value="ECO:0007669"/>
    <property type="project" value="UniProtKB-KW"/>
</dbReference>
<dbReference type="Pfam" id="PF00076">
    <property type="entry name" value="RRM_1"/>
    <property type="match status" value="1"/>
</dbReference>
<evidence type="ECO:0000259" key="10">
    <source>
        <dbReference type="PROSITE" id="PS50102"/>
    </source>
</evidence>
<dbReference type="AlphaFoldDB" id="A0A2I4BE10"/>
<protein>
    <submittedName>
        <fullName evidence="12">RNA-binding protein 38</fullName>
    </submittedName>
</protein>
<keyword evidence="6 9" id="KW-0694">RNA-binding</keyword>
<dbReference type="RefSeq" id="XP_013865977.1">
    <property type="nucleotide sequence ID" value="XM_014010523.1"/>
</dbReference>
<evidence type="ECO:0000256" key="8">
    <source>
        <dbReference type="ARBA" id="ARBA00023242"/>
    </source>
</evidence>
<evidence type="ECO:0000256" key="1">
    <source>
        <dbReference type="ARBA" id="ARBA00004123"/>
    </source>
</evidence>
<dbReference type="OrthoDB" id="4207594at2759"/>
<evidence type="ECO:0000256" key="2">
    <source>
        <dbReference type="ARBA" id="ARBA00004496"/>
    </source>
</evidence>
<dbReference type="GO" id="GO:0005634">
    <property type="term" value="C:nucleus"/>
    <property type="evidence" value="ECO:0007669"/>
    <property type="project" value="UniProtKB-SubCell"/>
</dbReference>
<dbReference type="CDD" id="cd12384">
    <property type="entry name" value="RRM_RBM24_RBM38_like"/>
    <property type="match status" value="1"/>
</dbReference>
<keyword evidence="11" id="KW-1185">Reference proteome</keyword>
<accession>A0A2I4BE10</accession>
<dbReference type="InterPro" id="IPR035979">
    <property type="entry name" value="RBD_domain_sf"/>
</dbReference>
<organism evidence="11 12">
    <name type="scientific">Austrofundulus limnaeus</name>
    <name type="common">Annual killifish</name>
    <dbReference type="NCBI Taxonomy" id="52670"/>
    <lineage>
        <taxon>Eukaryota</taxon>
        <taxon>Metazoa</taxon>
        <taxon>Chordata</taxon>
        <taxon>Craniata</taxon>
        <taxon>Vertebrata</taxon>
        <taxon>Euteleostomi</taxon>
        <taxon>Actinopterygii</taxon>
        <taxon>Neopterygii</taxon>
        <taxon>Teleostei</taxon>
        <taxon>Neoteleostei</taxon>
        <taxon>Acanthomorphata</taxon>
        <taxon>Ovalentaria</taxon>
        <taxon>Atherinomorphae</taxon>
        <taxon>Cyprinodontiformes</taxon>
        <taxon>Rivulidae</taxon>
        <taxon>Austrofundulus</taxon>
    </lineage>
</organism>
<dbReference type="InterPro" id="IPR000504">
    <property type="entry name" value="RRM_dom"/>
</dbReference>
<feature type="domain" description="RRM" evidence="10">
    <location>
        <begin position="29"/>
        <end position="106"/>
    </location>
</feature>
<keyword evidence="8" id="KW-0539">Nucleus</keyword>
<evidence type="ECO:0000256" key="7">
    <source>
        <dbReference type="ARBA" id="ARBA00023187"/>
    </source>
</evidence>
<evidence type="ECO:0000256" key="6">
    <source>
        <dbReference type="ARBA" id="ARBA00022884"/>
    </source>
</evidence>
<evidence type="ECO:0000256" key="4">
    <source>
        <dbReference type="ARBA" id="ARBA00022664"/>
    </source>
</evidence>
<keyword evidence="7" id="KW-0508">mRNA splicing</keyword>
<proteinExistence type="predicted"/>
<name>A0A2I4BE10_AUSLI</name>
<dbReference type="Gene3D" id="3.30.70.330">
    <property type="match status" value="1"/>
</dbReference>
<dbReference type="KEGG" id="alim:106519034"/>
<dbReference type="SUPFAM" id="SSF54928">
    <property type="entry name" value="RNA-binding domain, RBD"/>
    <property type="match status" value="1"/>
</dbReference>
<evidence type="ECO:0000256" key="3">
    <source>
        <dbReference type="ARBA" id="ARBA00022490"/>
    </source>
</evidence>
<dbReference type="SMART" id="SM00360">
    <property type="entry name" value="RRM"/>
    <property type="match status" value="1"/>
</dbReference>
<dbReference type="FunFam" id="3.30.70.330:FF:000077">
    <property type="entry name" value="RNA-binding motif protein 24"/>
    <property type="match status" value="1"/>
</dbReference>
<keyword evidence="4" id="KW-0507">mRNA processing</keyword>
<dbReference type="GO" id="GO:0003723">
    <property type="term" value="F:RNA binding"/>
    <property type="evidence" value="ECO:0007669"/>
    <property type="project" value="UniProtKB-UniRule"/>
</dbReference>
<gene>
    <name evidence="12" type="primary">LOC106519034</name>
</gene>
<evidence type="ECO:0000256" key="5">
    <source>
        <dbReference type="ARBA" id="ARBA00022782"/>
    </source>
</evidence>
<dbReference type="GO" id="GO:0005737">
    <property type="term" value="C:cytoplasm"/>
    <property type="evidence" value="ECO:0007669"/>
    <property type="project" value="UniProtKB-SubCell"/>
</dbReference>
<dbReference type="STRING" id="52670.A0A2I4BE10"/>
<keyword evidence="3" id="KW-0963">Cytoplasm</keyword>
<reference evidence="12" key="1">
    <citation type="submission" date="2025-08" db="UniProtKB">
        <authorList>
            <consortium name="RefSeq"/>
        </authorList>
    </citation>
    <scope>IDENTIFICATION</scope>
    <source>
        <strain evidence="12">Quisiro</strain>
        <tissue evidence="12">Liver</tissue>
    </source>
</reference>
<dbReference type="GO" id="GO:0030154">
    <property type="term" value="P:cell differentiation"/>
    <property type="evidence" value="ECO:0007669"/>
    <property type="project" value="UniProtKB-KW"/>
</dbReference>
<dbReference type="GO" id="GO:0006397">
    <property type="term" value="P:mRNA processing"/>
    <property type="evidence" value="ECO:0007669"/>
    <property type="project" value="UniProtKB-KW"/>
</dbReference>
<dbReference type="GeneID" id="106519034"/>
<dbReference type="PROSITE" id="PS50102">
    <property type="entry name" value="RRM"/>
    <property type="match status" value="1"/>
</dbReference>
<dbReference type="InterPro" id="IPR012677">
    <property type="entry name" value="Nucleotide-bd_a/b_plait_sf"/>
</dbReference>
<keyword evidence="5" id="KW-0221">Differentiation</keyword>
<evidence type="ECO:0000313" key="11">
    <source>
        <dbReference type="Proteomes" id="UP000192220"/>
    </source>
</evidence>
<comment type="subcellular location">
    <subcellularLocation>
        <location evidence="2">Cytoplasm</location>
    </subcellularLocation>
    <subcellularLocation>
        <location evidence="1">Nucleus</location>
    </subcellularLocation>
</comment>
<dbReference type="PANTHER" id="PTHR11176:SF61">
    <property type="entry name" value="SRA STEM-LOOP INTERACTING RNA BINDING PROTEIN"/>
    <property type="match status" value="1"/>
</dbReference>
<sequence>MSSPLVLGQLVGVSLEMKPPVTERDTTYTKLFVGGLPYHTSDESLRKHFQTYGDIDEAVVITDRQTGKSRGYGFVTMVDRGAAERACKDTNPIIDGRKANVNLAFLGAKPRSSHAPLSVGVQQVQPTWAQRQHGFTQHYIYPQTFLHPSLLLQSPLSPAAAAAALTSPYLDYSYIPYAPSGLEQYPYAPSPSPSTGYLSYSFPPGTPTPALTASPTPPAAIHPPLAALTAMSATPQGFLHYPLPPPDRLQ</sequence>
<dbReference type="PANTHER" id="PTHR11176">
    <property type="entry name" value="BOULE-RELATED"/>
    <property type="match status" value="1"/>
</dbReference>